<dbReference type="InterPro" id="IPR005829">
    <property type="entry name" value="Sugar_transporter_CS"/>
</dbReference>
<feature type="transmembrane region" description="Helical" evidence="5">
    <location>
        <begin position="98"/>
        <end position="117"/>
    </location>
</feature>
<name>A0A267EH29_9PLAT</name>
<dbReference type="PRINTS" id="PR00171">
    <property type="entry name" value="SUGRTRNSPORT"/>
</dbReference>
<evidence type="ECO:0000256" key="5">
    <source>
        <dbReference type="SAM" id="Phobius"/>
    </source>
</evidence>
<evidence type="ECO:0000256" key="4">
    <source>
        <dbReference type="ARBA" id="ARBA00023136"/>
    </source>
</evidence>
<dbReference type="PROSITE" id="PS00216">
    <property type="entry name" value="SUGAR_TRANSPORT_1"/>
    <property type="match status" value="2"/>
</dbReference>
<dbReference type="OrthoDB" id="6612291at2759"/>
<feature type="transmembrane region" description="Helical" evidence="5">
    <location>
        <begin position="347"/>
        <end position="369"/>
    </location>
</feature>
<dbReference type="Proteomes" id="UP000215902">
    <property type="component" value="Unassembled WGS sequence"/>
</dbReference>
<gene>
    <name evidence="8" type="ORF">BOX15_Mlig003021g1</name>
    <name evidence="7" type="ORF">BOX15_Mlig028560g1</name>
</gene>
<dbReference type="InterPro" id="IPR050549">
    <property type="entry name" value="MFS_Trehalose_Transporter"/>
</dbReference>
<dbReference type="InterPro" id="IPR003663">
    <property type="entry name" value="Sugar/inositol_transpt"/>
</dbReference>
<dbReference type="GO" id="GO:0022857">
    <property type="term" value="F:transmembrane transporter activity"/>
    <property type="evidence" value="ECO:0007669"/>
    <property type="project" value="InterPro"/>
</dbReference>
<feature type="transmembrane region" description="Helical" evidence="5">
    <location>
        <begin position="159"/>
        <end position="180"/>
    </location>
</feature>
<evidence type="ECO:0000256" key="1">
    <source>
        <dbReference type="ARBA" id="ARBA00004141"/>
    </source>
</evidence>
<comment type="caution">
    <text evidence="7">The sequence shown here is derived from an EMBL/GenBank/DDBJ whole genome shotgun (WGS) entry which is preliminary data.</text>
</comment>
<keyword evidence="3 5" id="KW-1133">Transmembrane helix</keyword>
<accession>A0A267EH29</accession>
<feature type="transmembrane region" description="Helical" evidence="5">
    <location>
        <begin position="378"/>
        <end position="399"/>
    </location>
</feature>
<feature type="transmembrane region" description="Helical" evidence="5">
    <location>
        <begin position="405"/>
        <end position="429"/>
    </location>
</feature>
<feature type="transmembrane region" description="Helical" evidence="5">
    <location>
        <begin position="70"/>
        <end position="91"/>
    </location>
</feature>
<dbReference type="PROSITE" id="PS00217">
    <property type="entry name" value="SUGAR_TRANSPORT_2"/>
    <property type="match status" value="1"/>
</dbReference>
<feature type="transmembrane region" description="Helical" evidence="5">
    <location>
        <begin position="25"/>
        <end position="50"/>
    </location>
</feature>
<keyword evidence="2 5" id="KW-0812">Transmembrane</keyword>
<sequence length="517" mass="55113">MRKMKISKISLGKNIRVKTHYDVGYLCRFSFLAFQVCLGPLVVGHVIGFSSPALPDLKRQGAIRTASQEALFASLMNIGGIIGSVFVGGLLDRLGRRWCLFVSVLPALLGYIFIGASRGSVHALLFGRVLTGLTCGLNAAATSIYLVEISPTSFRGVLGAFNQLGITIGIFLSYLAGAFWSYSALAWLGCCLAAGLTLCTGLPSFPESPRFLMQRRDIQTAAKVLAYLRPSHYDVQDELRDISACSDDALLPMTAPPTAGSADLAGDPSAAGAASSSSDSAASAAAAGNRRSEASADVSLRELYTRPEFSRPLVVALGLMALQQLSGINVIMFYAQDILGKTGAVSSPALGACLIGATQVAFTILAACLMDKFGRRQLLLLASLIMMLAQLTLGIFFAANSTRGYVAVVSLVLFIIGFSLGWGPVPMLVTAEIFPTRARSVANGLAICSSWLFSFLITETFPALQLHLGTGNIFFLFSAMCLAGLYFVWRYVPETKGKSLEDLELHFIGTRSSLRSL</sequence>
<comment type="subcellular location">
    <subcellularLocation>
        <location evidence="1">Membrane</location>
        <topology evidence="1">Multi-pass membrane protein</topology>
    </subcellularLocation>
</comment>
<dbReference type="InterPro" id="IPR005828">
    <property type="entry name" value="MFS_sugar_transport-like"/>
</dbReference>
<dbReference type="GO" id="GO:0016020">
    <property type="term" value="C:membrane"/>
    <property type="evidence" value="ECO:0007669"/>
    <property type="project" value="UniProtKB-SubCell"/>
</dbReference>
<evidence type="ECO:0000259" key="6">
    <source>
        <dbReference type="PROSITE" id="PS50850"/>
    </source>
</evidence>
<evidence type="ECO:0000256" key="3">
    <source>
        <dbReference type="ARBA" id="ARBA00022989"/>
    </source>
</evidence>
<evidence type="ECO:0000313" key="9">
    <source>
        <dbReference type="Proteomes" id="UP000215902"/>
    </source>
</evidence>
<feature type="transmembrane region" description="Helical" evidence="5">
    <location>
        <begin position="186"/>
        <end position="205"/>
    </location>
</feature>
<dbReference type="PANTHER" id="PTHR48021:SF1">
    <property type="entry name" value="GH07001P-RELATED"/>
    <property type="match status" value="1"/>
</dbReference>
<dbReference type="InterPro" id="IPR036259">
    <property type="entry name" value="MFS_trans_sf"/>
</dbReference>
<dbReference type="PROSITE" id="PS50850">
    <property type="entry name" value="MFS"/>
    <property type="match status" value="1"/>
</dbReference>
<feature type="transmembrane region" description="Helical" evidence="5">
    <location>
        <begin position="123"/>
        <end position="147"/>
    </location>
</feature>
<dbReference type="EMBL" id="NIVC01002184">
    <property type="protein sequence ID" value="PAA60169.1"/>
    <property type="molecule type" value="Genomic_DNA"/>
</dbReference>
<protein>
    <recommendedName>
        <fullName evidence="6">Major facilitator superfamily (MFS) profile domain-containing protein</fullName>
    </recommendedName>
</protein>
<evidence type="ECO:0000313" key="8">
    <source>
        <dbReference type="EMBL" id="PAA81160.1"/>
    </source>
</evidence>
<feature type="transmembrane region" description="Helical" evidence="5">
    <location>
        <begin position="473"/>
        <end position="492"/>
    </location>
</feature>
<feature type="domain" description="Major facilitator superfamily (MFS) profile" evidence="6">
    <location>
        <begin position="32"/>
        <end position="496"/>
    </location>
</feature>
<dbReference type="EMBL" id="NIVC01000545">
    <property type="protein sequence ID" value="PAA81160.1"/>
    <property type="molecule type" value="Genomic_DNA"/>
</dbReference>
<proteinExistence type="predicted"/>
<evidence type="ECO:0000313" key="7">
    <source>
        <dbReference type="EMBL" id="PAA60169.1"/>
    </source>
</evidence>
<dbReference type="InterPro" id="IPR020846">
    <property type="entry name" value="MFS_dom"/>
</dbReference>
<dbReference type="STRING" id="282301.A0A267EH29"/>
<dbReference type="AlphaFoldDB" id="A0A267EH29"/>
<dbReference type="SUPFAM" id="SSF103473">
    <property type="entry name" value="MFS general substrate transporter"/>
    <property type="match status" value="1"/>
</dbReference>
<feature type="transmembrane region" description="Helical" evidence="5">
    <location>
        <begin position="313"/>
        <end position="335"/>
    </location>
</feature>
<organism evidence="7 9">
    <name type="scientific">Macrostomum lignano</name>
    <dbReference type="NCBI Taxonomy" id="282301"/>
    <lineage>
        <taxon>Eukaryota</taxon>
        <taxon>Metazoa</taxon>
        <taxon>Spiralia</taxon>
        <taxon>Lophotrochozoa</taxon>
        <taxon>Platyhelminthes</taxon>
        <taxon>Rhabditophora</taxon>
        <taxon>Macrostomorpha</taxon>
        <taxon>Macrostomida</taxon>
        <taxon>Macrostomidae</taxon>
        <taxon>Macrostomum</taxon>
    </lineage>
</organism>
<feature type="transmembrane region" description="Helical" evidence="5">
    <location>
        <begin position="441"/>
        <end position="461"/>
    </location>
</feature>
<dbReference type="PANTHER" id="PTHR48021">
    <property type="match status" value="1"/>
</dbReference>
<dbReference type="Pfam" id="PF00083">
    <property type="entry name" value="Sugar_tr"/>
    <property type="match status" value="2"/>
</dbReference>
<reference evidence="7 9" key="1">
    <citation type="submission" date="2017-06" db="EMBL/GenBank/DDBJ databases">
        <title>A platform for efficient transgenesis in Macrostomum lignano, a flatworm model organism for stem cell research.</title>
        <authorList>
            <person name="Berezikov E."/>
        </authorList>
    </citation>
    <scope>NUCLEOTIDE SEQUENCE [LARGE SCALE GENOMIC DNA]</scope>
    <source>
        <strain evidence="7">DV1</strain>
        <tissue evidence="7">Whole organism</tissue>
    </source>
</reference>
<keyword evidence="9" id="KW-1185">Reference proteome</keyword>
<dbReference type="Gene3D" id="1.20.1250.20">
    <property type="entry name" value="MFS general substrate transporter like domains"/>
    <property type="match status" value="2"/>
</dbReference>
<evidence type="ECO:0000256" key="2">
    <source>
        <dbReference type="ARBA" id="ARBA00022692"/>
    </source>
</evidence>
<keyword evidence="4 5" id="KW-0472">Membrane</keyword>